<name>A0A6L2K7L5_TANCI</name>
<reference evidence="1" key="1">
    <citation type="journal article" date="2019" name="Sci. Rep.">
        <title>Draft genome of Tanacetum cinerariifolium, the natural source of mosquito coil.</title>
        <authorList>
            <person name="Yamashiro T."/>
            <person name="Shiraishi A."/>
            <person name="Satake H."/>
            <person name="Nakayama K."/>
        </authorList>
    </citation>
    <scope>NUCLEOTIDE SEQUENCE</scope>
</reference>
<evidence type="ECO:0000313" key="1">
    <source>
        <dbReference type="EMBL" id="GEU43884.1"/>
    </source>
</evidence>
<protein>
    <submittedName>
        <fullName evidence="1">Uncharacterized protein</fullName>
    </submittedName>
</protein>
<dbReference type="AlphaFoldDB" id="A0A6L2K7L5"/>
<proteinExistence type="predicted"/>
<comment type="caution">
    <text evidence="1">The sequence shown here is derived from an EMBL/GenBank/DDBJ whole genome shotgun (WGS) entry which is preliminary data.</text>
</comment>
<dbReference type="EMBL" id="BKCJ010001768">
    <property type="protein sequence ID" value="GEU43884.1"/>
    <property type="molecule type" value="Genomic_DNA"/>
</dbReference>
<sequence>MDANKKVDLENPMCPDENRILADILKNHPLGFNIVASSSMPLIYLEQFWHTLHEDGSKYTLKFMLDRKELTLTLDDFKTIFHLPKATDNNHDHFVPSLMFFEMVPFYLNDLGFTLELRSTSKFKTTGLLQPIALGRILILFKESNNTDSLPQIHKADRELSAPRRSTVIRLCIPPQRSTCLTLPTVIPTTNEADDLILQDTLQIDSYAIDDDVLPSEKVLQELVDEISQTIDEAKLRKVVDEMLRQQCTLVDEQQYHIDQMQKPTLVV</sequence>
<gene>
    <name evidence="1" type="ORF">Tci_015862</name>
</gene>
<organism evidence="1">
    <name type="scientific">Tanacetum cinerariifolium</name>
    <name type="common">Dalmatian daisy</name>
    <name type="synonym">Chrysanthemum cinerariifolium</name>
    <dbReference type="NCBI Taxonomy" id="118510"/>
    <lineage>
        <taxon>Eukaryota</taxon>
        <taxon>Viridiplantae</taxon>
        <taxon>Streptophyta</taxon>
        <taxon>Embryophyta</taxon>
        <taxon>Tracheophyta</taxon>
        <taxon>Spermatophyta</taxon>
        <taxon>Magnoliopsida</taxon>
        <taxon>eudicotyledons</taxon>
        <taxon>Gunneridae</taxon>
        <taxon>Pentapetalae</taxon>
        <taxon>asterids</taxon>
        <taxon>campanulids</taxon>
        <taxon>Asterales</taxon>
        <taxon>Asteraceae</taxon>
        <taxon>Asteroideae</taxon>
        <taxon>Anthemideae</taxon>
        <taxon>Anthemidinae</taxon>
        <taxon>Tanacetum</taxon>
    </lineage>
</organism>
<accession>A0A6L2K7L5</accession>